<dbReference type="AlphaFoldDB" id="A0A0N4X725"/>
<dbReference type="STRING" id="6290.A0A0N4X725"/>
<dbReference type="EMBL" id="UZAF01021909">
    <property type="protein sequence ID" value="VDO81834.1"/>
    <property type="molecule type" value="Genomic_DNA"/>
</dbReference>
<dbReference type="Pfam" id="PF01094">
    <property type="entry name" value="ANF_receptor"/>
    <property type="match status" value="1"/>
</dbReference>
<name>A0A0N4X725_HAEPC</name>
<dbReference type="InterPro" id="IPR001828">
    <property type="entry name" value="ANF_lig-bd_rcpt"/>
</dbReference>
<comment type="subcellular location">
    <subcellularLocation>
        <location evidence="1">Membrane</location>
    </subcellularLocation>
</comment>
<reference evidence="6 7" key="2">
    <citation type="submission" date="2018-11" db="EMBL/GenBank/DDBJ databases">
        <authorList>
            <consortium name="Pathogen Informatics"/>
        </authorList>
    </citation>
    <scope>NUCLEOTIDE SEQUENCE [LARGE SCALE GENOMIC DNA]</scope>
    <source>
        <strain evidence="6 7">MHpl1</strain>
    </source>
</reference>
<keyword evidence="4" id="KW-0472">Membrane</keyword>
<dbReference type="OrthoDB" id="5867643at2759"/>
<dbReference type="CDD" id="cd06352">
    <property type="entry name" value="PBP1_NPR_GC-like"/>
    <property type="match status" value="1"/>
</dbReference>
<keyword evidence="7" id="KW-1185">Reference proteome</keyword>
<dbReference type="SUPFAM" id="SSF53822">
    <property type="entry name" value="Periplasmic binding protein-like I"/>
    <property type="match status" value="1"/>
</dbReference>
<dbReference type="Gene3D" id="3.40.50.2300">
    <property type="match status" value="1"/>
</dbReference>
<evidence type="ECO:0000313" key="8">
    <source>
        <dbReference type="WBParaSite" id="HPLM_0002016701-mRNA-1"/>
    </source>
</evidence>
<evidence type="ECO:0000313" key="6">
    <source>
        <dbReference type="EMBL" id="VDO81834.1"/>
    </source>
</evidence>
<proteinExistence type="predicted"/>
<dbReference type="InterPro" id="IPR028082">
    <property type="entry name" value="Peripla_BP_I"/>
</dbReference>
<dbReference type="Proteomes" id="UP000268014">
    <property type="component" value="Unassembled WGS sequence"/>
</dbReference>
<evidence type="ECO:0000256" key="4">
    <source>
        <dbReference type="ARBA" id="ARBA00023136"/>
    </source>
</evidence>
<organism evidence="8">
    <name type="scientific">Haemonchus placei</name>
    <name type="common">Barber's pole worm</name>
    <dbReference type="NCBI Taxonomy" id="6290"/>
    <lineage>
        <taxon>Eukaryota</taxon>
        <taxon>Metazoa</taxon>
        <taxon>Ecdysozoa</taxon>
        <taxon>Nematoda</taxon>
        <taxon>Chromadorea</taxon>
        <taxon>Rhabditida</taxon>
        <taxon>Rhabditina</taxon>
        <taxon>Rhabditomorpha</taxon>
        <taxon>Strongyloidea</taxon>
        <taxon>Trichostrongylidae</taxon>
        <taxon>Haemonchus</taxon>
    </lineage>
</organism>
<feature type="domain" description="Receptor ligand binding region" evidence="5">
    <location>
        <begin position="32"/>
        <end position="153"/>
    </location>
</feature>
<keyword evidence="3" id="KW-1133">Transmembrane helix</keyword>
<evidence type="ECO:0000256" key="3">
    <source>
        <dbReference type="ARBA" id="ARBA00022989"/>
    </source>
</evidence>
<dbReference type="GO" id="GO:0016020">
    <property type="term" value="C:membrane"/>
    <property type="evidence" value="ECO:0007669"/>
    <property type="project" value="UniProtKB-SubCell"/>
</dbReference>
<protein>
    <submittedName>
        <fullName evidence="8">ANF_receptor domain-containing protein</fullName>
    </submittedName>
</protein>
<keyword evidence="2" id="KW-0812">Transmembrane</keyword>
<sequence length="256" mass="29831">MRQQFGDNTPPKYWMSIWWTRLTNRNYGIEDMPSQARTLIRLFERYHWKEVAVVYYSARSDVIPRCSLIVDDLEALMNDNPNMTMTYRRQISNFTNATFKNVLQAIREVSRITVICLESPEARRSLLIAIAEESMDTKEYMWLMVESRRLGFGEAWKDTKAVPDGKDSLALRAAQKFLVIDSEPLNASAQFIDDIKAKMRQPPYNCPDCESIDPEIDLNVLKTHLKDTCPHEKMFNEVYYFGLAPCILQLHLKQCS</sequence>
<dbReference type="WBParaSite" id="HPLM_0002016701-mRNA-1">
    <property type="protein sequence ID" value="HPLM_0002016701-mRNA-1"/>
    <property type="gene ID" value="HPLM_0002016701"/>
</dbReference>
<evidence type="ECO:0000256" key="1">
    <source>
        <dbReference type="ARBA" id="ARBA00004370"/>
    </source>
</evidence>
<evidence type="ECO:0000256" key="2">
    <source>
        <dbReference type="ARBA" id="ARBA00022692"/>
    </source>
</evidence>
<reference evidence="8" key="1">
    <citation type="submission" date="2017-02" db="UniProtKB">
        <authorList>
            <consortium name="WormBaseParasite"/>
        </authorList>
    </citation>
    <scope>IDENTIFICATION</scope>
</reference>
<gene>
    <name evidence="6" type="ORF">HPLM_LOCUS20159</name>
</gene>
<evidence type="ECO:0000313" key="7">
    <source>
        <dbReference type="Proteomes" id="UP000268014"/>
    </source>
</evidence>
<accession>A0A0N4X725</accession>
<evidence type="ECO:0000259" key="5">
    <source>
        <dbReference type="Pfam" id="PF01094"/>
    </source>
</evidence>